<proteinExistence type="predicted"/>
<organism evidence="2 3">
    <name type="scientific">Globisporangium ultimum (strain ATCC 200006 / CBS 805.95 / DAOM BR144)</name>
    <name type="common">Pythium ultimum</name>
    <dbReference type="NCBI Taxonomy" id="431595"/>
    <lineage>
        <taxon>Eukaryota</taxon>
        <taxon>Sar</taxon>
        <taxon>Stramenopiles</taxon>
        <taxon>Oomycota</taxon>
        <taxon>Peronosporomycetes</taxon>
        <taxon>Pythiales</taxon>
        <taxon>Pythiaceae</taxon>
        <taxon>Globisporangium</taxon>
    </lineage>
</organism>
<evidence type="ECO:0000256" key="1">
    <source>
        <dbReference type="SAM" id="MobiDB-lite"/>
    </source>
</evidence>
<keyword evidence="3" id="KW-1185">Reference proteome</keyword>
<protein>
    <submittedName>
        <fullName evidence="2">Uncharacterized protein</fullName>
    </submittedName>
</protein>
<dbReference type="Proteomes" id="UP000019132">
    <property type="component" value="Unassembled WGS sequence"/>
</dbReference>
<dbReference type="EMBL" id="GL376624">
    <property type="status" value="NOT_ANNOTATED_CDS"/>
    <property type="molecule type" value="Genomic_DNA"/>
</dbReference>
<feature type="region of interest" description="Disordered" evidence="1">
    <location>
        <begin position="77"/>
        <end position="109"/>
    </location>
</feature>
<evidence type="ECO:0000313" key="2">
    <source>
        <dbReference type="EnsemblProtists" id="PYU1_T009945"/>
    </source>
</evidence>
<accession>K3WY96</accession>
<dbReference type="eggNOG" id="ENOG502SM64">
    <property type="taxonomic scope" value="Eukaryota"/>
</dbReference>
<dbReference type="AlphaFoldDB" id="K3WY96"/>
<reference evidence="3" key="2">
    <citation type="submission" date="2010-04" db="EMBL/GenBank/DDBJ databases">
        <authorList>
            <person name="Buell R."/>
            <person name="Hamilton J."/>
            <person name="Hostetler J."/>
        </authorList>
    </citation>
    <scope>NUCLEOTIDE SEQUENCE [LARGE SCALE GENOMIC DNA]</scope>
    <source>
        <strain evidence="3">DAOM:BR144</strain>
    </source>
</reference>
<reference evidence="2" key="3">
    <citation type="submission" date="2015-02" db="UniProtKB">
        <authorList>
            <consortium name="EnsemblProtists"/>
        </authorList>
    </citation>
    <scope>IDENTIFICATION</scope>
    <source>
        <strain evidence="2">DAOM BR144</strain>
    </source>
</reference>
<dbReference type="InParanoid" id="K3WY96"/>
<dbReference type="VEuPathDB" id="FungiDB:PYU1_G009927"/>
<feature type="compositionally biased region" description="Acidic residues" evidence="1">
    <location>
        <begin position="16"/>
        <end position="26"/>
    </location>
</feature>
<sequence length="360" mass="39998">MGLALRQIEETTQDVSDSDEQNEGSDDATQKLTQQAEEPNFNLFGEAAVSGAAGGSASTTAILQSDEDDDMHSALPLQTERASMSRRNASKKAKAGNATDDRSNGGAEDSNRIFQLYQEGLMPDQILQLAFTRRRVPRSLQKKGVSRGEAFVLPHPAVSVKDLLLPLSKSINLRDLFTSQQKLPLQPLSLETSNAYSSTASFALPNKVADRLASARNFFFAPEDAPPKERQSWSVIPESGWNQVYMELQMNDSQVKRLPSAAAICTLLRDCRSDALARFVWEKLLAALFVENCRNPDEPQLLQIQELLLALLRQECFRTMAPKDFRAAVRAKNLRHVVNDDALGAQLELQLLTVYHQLRQ</sequence>
<name>K3WY96_GLOUD</name>
<evidence type="ECO:0000313" key="3">
    <source>
        <dbReference type="Proteomes" id="UP000019132"/>
    </source>
</evidence>
<dbReference type="HOGENOM" id="CLU_064418_0_0_1"/>
<dbReference type="EnsemblProtists" id="PYU1_T009945">
    <property type="protein sequence ID" value="PYU1_T009945"/>
    <property type="gene ID" value="PYU1_G009927"/>
</dbReference>
<feature type="region of interest" description="Disordered" evidence="1">
    <location>
        <begin position="1"/>
        <end position="41"/>
    </location>
</feature>
<reference evidence="3" key="1">
    <citation type="journal article" date="2010" name="Genome Biol.">
        <title>Genome sequence of the necrotrophic plant pathogen Pythium ultimum reveals original pathogenicity mechanisms and effector repertoire.</title>
        <authorList>
            <person name="Levesque C.A."/>
            <person name="Brouwer H."/>
            <person name="Cano L."/>
            <person name="Hamilton J.P."/>
            <person name="Holt C."/>
            <person name="Huitema E."/>
            <person name="Raffaele S."/>
            <person name="Robideau G.P."/>
            <person name="Thines M."/>
            <person name="Win J."/>
            <person name="Zerillo M.M."/>
            <person name="Beakes G.W."/>
            <person name="Boore J.L."/>
            <person name="Busam D."/>
            <person name="Dumas B."/>
            <person name="Ferriera S."/>
            <person name="Fuerstenberg S.I."/>
            <person name="Gachon C.M."/>
            <person name="Gaulin E."/>
            <person name="Govers F."/>
            <person name="Grenville-Briggs L."/>
            <person name="Horner N."/>
            <person name="Hostetler J."/>
            <person name="Jiang R.H."/>
            <person name="Johnson J."/>
            <person name="Krajaejun T."/>
            <person name="Lin H."/>
            <person name="Meijer H.J."/>
            <person name="Moore B."/>
            <person name="Morris P."/>
            <person name="Phuntmart V."/>
            <person name="Puiu D."/>
            <person name="Shetty J."/>
            <person name="Stajich J.E."/>
            <person name="Tripathy S."/>
            <person name="Wawra S."/>
            <person name="van West P."/>
            <person name="Whitty B.R."/>
            <person name="Coutinho P.M."/>
            <person name="Henrissat B."/>
            <person name="Martin F."/>
            <person name="Thomas P.D."/>
            <person name="Tyler B.M."/>
            <person name="De Vries R.P."/>
            <person name="Kamoun S."/>
            <person name="Yandell M."/>
            <person name="Tisserat N."/>
            <person name="Buell C.R."/>
        </authorList>
    </citation>
    <scope>NUCLEOTIDE SEQUENCE</scope>
    <source>
        <strain evidence="3">DAOM:BR144</strain>
    </source>
</reference>